<feature type="transmembrane region" description="Helical" evidence="1">
    <location>
        <begin position="98"/>
        <end position="116"/>
    </location>
</feature>
<evidence type="ECO:0000256" key="1">
    <source>
        <dbReference type="SAM" id="Phobius"/>
    </source>
</evidence>
<reference evidence="2 3" key="1">
    <citation type="submission" date="2018-01" db="EMBL/GenBank/DDBJ databases">
        <title>Draft genome sequence of Sphaerisporangium sp. 7K107.</title>
        <authorList>
            <person name="Sahin N."/>
            <person name="Saygin H."/>
            <person name="Ay H."/>
        </authorList>
    </citation>
    <scope>NUCLEOTIDE SEQUENCE [LARGE SCALE GENOMIC DNA]</scope>
    <source>
        <strain evidence="2 3">7K107</strain>
    </source>
</reference>
<feature type="transmembrane region" description="Helical" evidence="1">
    <location>
        <begin position="26"/>
        <end position="43"/>
    </location>
</feature>
<dbReference type="EMBL" id="POUA01000104">
    <property type="protein sequence ID" value="PZG45689.1"/>
    <property type="molecule type" value="Genomic_DNA"/>
</dbReference>
<organism evidence="2 3">
    <name type="scientific">Spongiactinospora gelatinilytica</name>
    <dbReference type="NCBI Taxonomy" id="2666298"/>
    <lineage>
        <taxon>Bacteria</taxon>
        <taxon>Bacillati</taxon>
        <taxon>Actinomycetota</taxon>
        <taxon>Actinomycetes</taxon>
        <taxon>Streptosporangiales</taxon>
        <taxon>Streptosporangiaceae</taxon>
        <taxon>Spongiactinospora</taxon>
    </lineage>
</organism>
<name>A0A2W2GSZ1_9ACTN</name>
<sequence length="198" mass="20964">MLVLRVLAVGLRLVRFVALRLPIGPLALRLVVLGTFVLGLLFLRLLVPGLILLGIVLLRVVLFGLVGLLTLGVIALGLLVPGLILFGIVLLGVVLPRLVGLVALRLVLLLGLGVVARRGRDVLGQLRAAAGGRALLLFLLLLQDREPRVDVGHHPLAGVGDLDRAMARLSRHARRTHQAGDLALRGAHSLGSALHLGQ</sequence>
<gene>
    <name evidence="2" type="ORF">C1I98_15360</name>
</gene>
<keyword evidence="1" id="KW-1133">Transmembrane helix</keyword>
<evidence type="ECO:0000313" key="2">
    <source>
        <dbReference type="EMBL" id="PZG45689.1"/>
    </source>
</evidence>
<dbReference type="AlphaFoldDB" id="A0A2W2GSZ1"/>
<keyword evidence="1" id="KW-0472">Membrane</keyword>
<accession>A0A2W2GSZ1</accession>
<protein>
    <submittedName>
        <fullName evidence="2">Uncharacterized protein</fullName>
    </submittedName>
</protein>
<dbReference type="Proteomes" id="UP000248544">
    <property type="component" value="Unassembled WGS sequence"/>
</dbReference>
<keyword evidence="1" id="KW-0812">Transmembrane</keyword>
<evidence type="ECO:0000313" key="3">
    <source>
        <dbReference type="Proteomes" id="UP000248544"/>
    </source>
</evidence>
<proteinExistence type="predicted"/>
<comment type="caution">
    <text evidence="2">The sequence shown here is derived from an EMBL/GenBank/DDBJ whole genome shotgun (WGS) entry which is preliminary data.</text>
</comment>
<feature type="transmembrane region" description="Helical" evidence="1">
    <location>
        <begin position="74"/>
        <end position="91"/>
    </location>
</feature>
<keyword evidence="3" id="KW-1185">Reference proteome</keyword>
<feature type="transmembrane region" description="Helical" evidence="1">
    <location>
        <begin position="50"/>
        <end position="68"/>
    </location>
</feature>